<dbReference type="Proteomes" id="UP001152622">
    <property type="component" value="Chromosome 2"/>
</dbReference>
<sequence>MQRAERQLEGHTAEEEELPWPDVGSILDSTGSLSRTLSHRSKSSSGHSSFHSVRKYEAAAEAAASQEVLTVLDEQEREVKELQRLEAEDNQRLAQFEAENLARQQAMQDKRRKLERLEEVKKLNAAKARVQVYDLCEENSLHASSPPVIPQSPLIISQAPIPQGLQLAPQVPPTSMPMPQVQNSPDLVNVLAEAISANRLPTPEPTLFTGDPLRFKDWRLSFETLIDRKNIPKNEKLYYLRKYLGGAAEKAVEGFFLLGTEAAYDSAWQLLEKRFGDPFIIGKSFRDKLHAWPKISSKDGCELREFADFLKSCEAAMPHIETLEVLNDCNESQRILLKLPDWLASRWNRRAAEIRQAKAGYPQFKELVDFLSKEADLACDPIYSTQALKSVESEKPKYPQRQTIQAKTLSTKTTQSSIPSCVFCKRTGHVLAKCRSFSEETVQDRVKFVQAEKLCFGCLQTGHFSKECDDKSTCEQCQRRHPTCLHDDRFKERQRLRPPRGEDNSQKFERSLRKADDDEIAATETANSNRVIQEGLSTQTSSVVPVWVSSIKQPDQEVLVYALLDTQSDTTFILEEVAQDLNTNKENVSLRLSTMSTRSTVIPCQKLTNLQVRGYNLEKRIPLPPLFTREFIPADRSHIPTSETAQQWPHLEQLADKIPAPLDCEVGLLIGYNCQQALLPREILSGEENHPYAQRTDLGWSIIGYSDPASDYSDAIGTSHRIIVRQVTPAVQPSVELKTEVHFVCKTQVKEINPTDIIKALEFDFTDHTADDNPVSQEDLLFLSKMKEGIRQKEDGHYELPLTFKMDKPNLPDNKRSAVHRLTSLERRLRRNEQYYKDYVHFMNDMIARGDAERVPQPELDNQPAWYIPHHGVYHPHKPGKIRVVFDCSAHFQETSLNDHLLTGPDLTNTLVGVLCRFRKGPIAIMCDVERMFHQFHVTKEHQDYLRFLWWDKGDLDSKPSVYRMGVHLFGAASSPGCSNFGFKYLASQGHGRFSEESIRFIQRGFYVDDGLTGVKSPAEAIHLVEESRALCRTGNLRLHKFVSNNKEVIAAISPEERAQTKDLDMALGELYIERALGVEWCVEADEFQFRVVVKENPLTRRGVLSTVASVYDPLGFVAPFILVGKQILQALCTDKIDWDEDLPNHILPLWESWLKDLPYLAALKIPRAYLPSSFGEVIRYELHNFSDASFSGYGACSYLRAVSETGQISCSLVMGKARIAPTKLTTIPRLELSSAVTSVRNCDVVKRELEIENLQEYYWTDSRVVLGYVNNDAKRFHTFVANRVQRIRSSTNPDQWRHVSSESNPADHASRGLSAVQLKESNWLNGPDFLWQQDLPCEEETVGEVETTDPELRKTHVHTVKVKEVNSLAKRLTKFSDWSRAVRAIARLKRCIREFKGLQRRTNTSTNLEERRETEIFIMKLAQEDAFAEEIQKIKFQKEDTLNKHNKLHQLNAFLDKNNVLRVGGRLSQSALHQDVKHPVILPKKSHVSALLVKHHHEHVHHQGREQYI</sequence>
<dbReference type="InterPro" id="IPR001878">
    <property type="entry name" value="Znf_CCHC"/>
</dbReference>
<comment type="caution">
    <text evidence="5">The sequence shown here is derived from an EMBL/GenBank/DDBJ whole genome shotgun (WGS) entry which is preliminary data.</text>
</comment>
<keyword evidence="1" id="KW-0863">Zinc-finger</keyword>
<evidence type="ECO:0000313" key="6">
    <source>
        <dbReference type="Proteomes" id="UP001152622"/>
    </source>
</evidence>
<feature type="domain" description="CCHC-type" evidence="4">
    <location>
        <begin position="455"/>
        <end position="468"/>
    </location>
</feature>
<feature type="compositionally biased region" description="Basic and acidic residues" evidence="3">
    <location>
        <begin position="493"/>
        <end position="516"/>
    </location>
</feature>
<dbReference type="SUPFAM" id="SSF56672">
    <property type="entry name" value="DNA/RNA polymerases"/>
    <property type="match status" value="1"/>
</dbReference>
<dbReference type="OrthoDB" id="8046937at2759"/>
<feature type="region of interest" description="Disordered" evidence="3">
    <location>
        <begin position="1"/>
        <end position="55"/>
    </location>
</feature>
<protein>
    <recommendedName>
        <fullName evidence="4">CCHC-type domain-containing protein</fullName>
    </recommendedName>
</protein>
<keyword evidence="2" id="KW-0175">Coiled coil</keyword>
<keyword evidence="1" id="KW-0862">Zinc</keyword>
<evidence type="ECO:0000259" key="4">
    <source>
        <dbReference type="PROSITE" id="PS50158"/>
    </source>
</evidence>
<dbReference type="PANTHER" id="PTHR47331">
    <property type="entry name" value="PHD-TYPE DOMAIN-CONTAINING PROTEIN"/>
    <property type="match status" value="1"/>
</dbReference>
<dbReference type="PROSITE" id="PS50158">
    <property type="entry name" value="ZF_CCHC"/>
    <property type="match status" value="1"/>
</dbReference>
<dbReference type="GO" id="GO:0003676">
    <property type="term" value="F:nucleic acid binding"/>
    <property type="evidence" value="ECO:0007669"/>
    <property type="project" value="InterPro"/>
</dbReference>
<feature type="region of interest" description="Disordered" evidence="3">
    <location>
        <begin position="493"/>
        <end position="517"/>
    </location>
</feature>
<evidence type="ECO:0000313" key="5">
    <source>
        <dbReference type="EMBL" id="KAJ8375844.1"/>
    </source>
</evidence>
<gene>
    <name evidence="5" type="ORF">SKAU_G00064240</name>
</gene>
<feature type="coiled-coil region" evidence="2">
    <location>
        <begin position="65"/>
        <end position="123"/>
    </location>
</feature>
<proteinExistence type="predicted"/>
<accession>A0A9Q1G5H5</accession>
<dbReference type="InterPro" id="IPR008042">
    <property type="entry name" value="Retrotrans_Pao"/>
</dbReference>
<feature type="compositionally biased region" description="Basic and acidic residues" evidence="3">
    <location>
        <begin position="1"/>
        <end position="13"/>
    </location>
</feature>
<evidence type="ECO:0000256" key="1">
    <source>
        <dbReference type="PROSITE-ProRule" id="PRU00047"/>
    </source>
</evidence>
<evidence type="ECO:0000256" key="3">
    <source>
        <dbReference type="SAM" id="MobiDB-lite"/>
    </source>
</evidence>
<dbReference type="SMART" id="SM00343">
    <property type="entry name" value="ZnF_C2HC"/>
    <property type="match status" value="2"/>
</dbReference>
<dbReference type="PANTHER" id="PTHR47331:SF5">
    <property type="entry name" value="RIBONUCLEASE H"/>
    <property type="match status" value="1"/>
</dbReference>
<keyword evidence="1" id="KW-0479">Metal-binding</keyword>
<dbReference type="GO" id="GO:0008270">
    <property type="term" value="F:zinc ion binding"/>
    <property type="evidence" value="ECO:0007669"/>
    <property type="project" value="UniProtKB-KW"/>
</dbReference>
<dbReference type="CDD" id="cd01644">
    <property type="entry name" value="RT_pepA17"/>
    <property type="match status" value="1"/>
</dbReference>
<dbReference type="InterPro" id="IPR005312">
    <property type="entry name" value="DUF1759"/>
</dbReference>
<name>A0A9Q1G5H5_SYNKA</name>
<feature type="region of interest" description="Disordered" evidence="3">
    <location>
        <begin position="1292"/>
        <end position="1313"/>
    </location>
</feature>
<dbReference type="Pfam" id="PF05380">
    <property type="entry name" value="Peptidase_A17"/>
    <property type="match status" value="1"/>
</dbReference>
<dbReference type="InterPro" id="IPR043502">
    <property type="entry name" value="DNA/RNA_pol_sf"/>
</dbReference>
<evidence type="ECO:0000256" key="2">
    <source>
        <dbReference type="SAM" id="Coils"/>
    </source>
</evidence>
<keyword evidence="6" id="KW-1185">Reference proteome</keyword>
<dbReference type="Gene3D" id="4.10.60.10">
    <property type="entry name" value="Zinc finger, CCHC-type"/>
    <property type="match status" value="1"/>
</dbReference>
<organism evidence="5 6">
    <name type="scientific">Synaphobranchus kaupii</name>
    <name type="common">Kaup's arrowtooth eel</name>
    <dbReference type="NCBI Taxonomy" id="118154"/>
    <lineage>
        <taxon>Eukaryota</taxon>
        <taxon>Metazoa</taxon>
        <taxon>Chordata</taxon>
        <taxon>Craniata</taxon>
        <taxon>Vertebrata</taxon>
        <taxon>Euteleostomi</taxon>
        <taxon>Actinopterygii</taxon>
        <taxon>Neopterygii</taxon>
        <taxon>Teleostei</taxon>
        <taxon>Anguilliformes</taxon>
        <taxon>Synaphobranchidae</taxon>
        <taxon>Synaphobranchus</taxon>
    </lineage>
</organism>
<reference evidence="5" key="1">
    <citation type="journal article" date="2023" name="Science">
        <title>Genome structures resolve the early diversification of teleost fishes.</title>
        <authorList>
            <person name="Parey E."/>
            <person name="Louis A."/>
            <person name="Montfort J."/>
            <person name="Bouchez O."/>
            <person name="Roques C."/>
            <person name="Iampietro C."/>
            <person name="Lluch J."/>
            <person name="Castinel A."/>
            <person name="Donnadieu C."/>
            <person name="Desvignes T."/>
            <person name="Floi Bucao C."/>
            <person name="Jouanno E."/>
            <person name="Wen M."/>
            <person name="Mejri S."/>
            <person name="Dirks R."/>
            <person name="Jansen H."/>
            <person name="Henkel C."/>
            <person name="Chen W.J."/>
            <person name="Zahm M."/>
            <person name="Cabau C."/>
            <person name="Klopp C."/>
            <person name="Thompson A.W."/>
            <person name="Robinson-Rechavi M."/>
            <person name="Braasch I."/>
            <person name="Lecointre G."/>
            <person name="Bobe J."/>
            <person name="Postlethwait J.H."/>
            <person name="Berthelot C."/>
            <person name="Roest Crollius H."/>
            <person name="Guiguen Y."/>
        </authorList>
    </citation>
    <scope>NUCLEOTIDE SEQUENCE</scope>
    <source>
        <strain evidence="5">WJC10195</strain>
    </source>
</reference>
<dbReference type="EMBL" id="JAINUF010000002">
    <property type="protein sequence ID" value="KAJ8375844.1"/>
    <property type="molecule type" value="Genomic_DNA"/>
</dbReference>
<dbReference type="Pfam" id="PF03564">
    <property type="entry name" value="DUF1759"/>
    <property type="match status" value="1"/>
</dbReference>